<evidence type="ECO:0000313" key="2">
    <source>
        <dbReference type="EMBL" id="MBA4601986.1"/>
    </source>
</evidence>
<proteinExistence type="predicted"/>
<keyword evidence="1" id="KW-1133">Transmembrane helix</keyword>
<reference evidence="2 3" key="1">
    <citation type="submission" date="2020-07" db="EMBL/GenBank/DDBJ databases">
        <title>Thermoactinomyces phylogeny.</title>
        <authorList>
            <person name="Dunlap C."/>
        </authorList>
    </citation>
    <scope>NUCLEOTIDE SEQUENCE [LARGE SCALE GENOMIC DNA]</scope>
    <source>
        <strain evidence="2 3">AMNI-1</strain>
    </source>
</reference>
<dbReference type="EMBL" id="JACEOL010000022">
    <property type="protein sequence ID" value="MBA4601986.1"/>
    <property type="molecule type" value="Genomic_DNA"/>
</dbReference>
<evidence type="ECO:0000256" key="1">
    <source>
        <dbReference type="SAM" id="Phobius"/>
    </source>
</evidence>
<keyword evidence="1" id="KW-0812">Transmembrane</keyword>
<dbReference type="Proteomes" id="UP000538292">
    <property type="component" value="Unassembled WGS sequence"/>
</dbReference>
<accession>A0A7W2AS18</accession>
<feature type="transmembrane region" description="Helical" evidence="1">
    <location>
        <begin position="147"/>
        <end position="167"/>
    </location>
</feature>
<feature type="transmembrane region" description="Helical" evidence="1">
    <location>
        <begin position="22"/>
        <end position="55"/>
    </location>
</feature>
<protein>
    <submittedName>
        <fullName evidence="2">Uncharacterized protein</fullName>
    </submittedName>
</protein>
<dbReference type="AlphaFoldDB" id="A0A7W2AS18"/>
<dbReference type="RefSeq" id="WP_181739055.1">
    <property type="nucleotide sequence ID" value="NZ_JACEOL010000022.1"/>
</dbReference>
<keyword evidence="3" id="KW-1185">Reference proteome</keyword>
<keyword evidence="1" id="KW-0472">Membrane</keyword>
<evidence type="ECO:0000313" key="3">
    <source>
        <dbReference type="Proteomes" id="UP000538292"/>
    </source>
</evidence>
<feature type="transmembrane region" description="Helical" evidence="1">
    <location>
        <begin position="76"/>
        <end position="107"/>
    </location>
</feature>
<name>A0A7W2AS18_9BACL</name>
<sequence>MTEVTVDALSAVWDWILEHETFSLVALTILGIAAVIFGGGFVSAIGIGIFGGEILGGIVSWFSGNEFMSEAMLEDMLIWGIASGIAAIVFKWVSSFVAGLPFVAAIAGKVPWLGKALPKMFASAVGGGTDQSIIDFLKGQFSWKKTVVWHLSLFSAGNTLAAIRIILSSGSIT</sequence>
<organism evidence="2 3">
    <name type="scientific">Thermoactinomyces mirandus</name>
    <dbReference type="NCBI Taxonomy" id="2756294"/>
    <lineage>
        <taxon>Bacteria</taxon>
        <taxon>Bacillati</taxon>
        <taxon>Bacillota</taxon>
        <taxon>Bacilli</taxon>
        <taxon>Bacillales</taxon>
        <taxon>Thermoactinomycetaceae</taxon>
        <taxon>Thermoactinomyces</taxon>
    </lineage>
</organism>
<comment type="caution">
    <text evidence="2">The sequence shown here is derived from an EMBL/GenBank/DDBJ whole genome shotgun (WGS) entry which is preliminary data.</text>
</comment>
<gene>
    <name evidence="2" type="ORF">H2C83_06565</name>
</gene>